<evidence type="ECO:0000256" key="5">
    <source>
        <dbReference type="ARBA" id="ARBA00022833"/>
    </source>
</evidence>
<dbReference type="NCBIfam" id="TIGR01297">
    <property type="entry name" value="CDF"/>
    <property type="match status" value="1"/>
</dbReference>
<evidence type="ECO:0000313" key="13">
    <source>
        <dbReference type="Ensembl" id="ENSCPOP00000003236.3"/>
    </source>
</evidence>
<feature type="domain" description="Cation efflux protein transmembrane" evidence="11">
    <location>
        <begin position="11"/>
        <end position="292"/>
    </location>
</feature>
<dbReference type="GO" id="GO:0010312">
    <property type="term" value="P:detoxification of zinc ion"/>
    <property type="evidence" value="ECO:0007669"/>
    <property type="project" value="TreeGrafter"/>
</dbReference>
<evidence type="ECO:0000256" key="4">
    <source>
        <dbReference type="ARBA" id="ARBA00022692"/>
    </source>
</evidence>
<keyword evidence="5" id="KW-0862">Zinc</keyword>
<dbReference type="FunCoup" id="H0V176">
    <property type="interactions" value="208"/>
</dbReference>
<dbReference type="VEuPathDB" id="HostDB:ENSCPOG00000003584"/>
<dbReference type="RefSeq" id="XP_003474576.1">
    <property type="nucleotide sequence ID" value="XM_003474528.5"/>
</dbReference>
<dbReference type="InterPro" id="IPR027470">
    <property type="entry name" value="Cation_efflux_CTD"/>
</dbReference>
<dbReference type="Pfam" id="PF01545">
    <property type="entry name" value="Cation_efflux"/>
    <property type="match status" value="1"/>
</dbReference>
<name>H0V176_CAVPO</name>
<dbReference type="CTD" id="55532"/>
<organism evidence="13 14">
    <name type="scientific">Cavia porcellus</name>
    <name type="common">Guinea pig</name>
    <dbReference type="NCBI Taxonomy" id="10141"/>
    <lineage>
        <taxon>Eukaryota</taxon>
        <taxon>Metazoa</taxon>
        <taxon>Chordata</taxon>
        <taxon>Craniata</taxon>
        <taxon>Vertebrata</taxon>
        <taxon>Euteleostomi</taxon>
        <taxon>Mammalia</taxon>
        <taxon>Eutheria</taxon>
        <taxon>Euarchontoglires</taxon>
        <taxon>Glires</taxon>
        <taxon>Rodentia</taxon>
        <taxon>Hystricomorpha</taxon>
        <taxon>Caviidae</taxon>
        <taxon>Cavia</taxon>
    </lineage>
</organism>
<comment type="subcellular location">
    <subcellularLocation>
        <location evidence="1">Membrane</location>
        <topology evidence="1">Multi-pass membrane protein</topology>
    </subcellularLocation>
</comment>
<dbReference type="AlphaFoldDB" id="H0V176"/>
<dbReference type="KEGG" id="cpoc:100716388"/>
<dbReference type="GO" id="GO:0030026">
    <property type="term" value="P:intracellular manganese ion homeostasis"/>
    <property type="evidence" value="ECO:0007669"/>
    <property type="project" value="Ensembl"/>
</dbReference>
<evidence type="ECO:0000259" key="11">
    <source>
        <dbReference type="Pfam" id="PF01545"/>
    </source>
</evidence>
<proteinExistence type="inferred from homology"/>
<protein>
    <submittedName>
        <fullName evidence="13">Solute carrier family 30 member 10</fullName>
    </submittedName>
</protein>
<dbReference type="SUPFAM" id="SSF161111">
    <property type="entry name" value="Cation efflux protein transmembrane domain-like"/>
    <property type="match status" value="1"/>
</dbReference>
<dbReference type="GO" id="GO:0005794">
    <property type="term" value="C:Golgi apparatus"/>
    <property type="evidence" value="ECO:0007669"/>
    <property type="project" value="Ensembl"/>
</dbReference>
<feature type="transmembrane region" description="Helical" evidence="10">
    <location>
        <begin position="44"/>
        <end position="61"/>
    </location>
</feature>
<reference evidence="13" key="2">
    <citation type="submission" date="2025-08" db="UniProtKB">
        <authorList>
            <consortium name="Ensembl"/>
        </authorList>
    </citation>
    <scope>IDENTIFICATION</scope>
    <source>
        <strain evidence="13">2N</strain>
    </source>
</reference>
<feature type="domain" description="Cation efflux protein cytoplasmic" evidence="12">
    <location>
        <begin position="296"/>
        <end position="369"/>
    </location>
</feature>
<dbReference type="GO" id="GO:1904385">
    <property type="term" value="P:cellular response to angiotensin"/>
    <property type="evidence" value="ECO:0007669"/>
    <property type="project" value="Ensembl"/>
</dbReference>
<sequence>MGRYSGATCRLWAMLALTASFFVAELVSGYLGNSIALLSDSFNMLSDLISLCVGLTSRYLARRARWGIRASFGYVRAEVVGALSNAVFLAALCFTIFVEAVLRLARPERVDDPFLVLVVGALGLAVNIVGLLIFQDCASWFSCCSRARRARRQPGDKDRAPHALGGPGGAEEPVRPTAPPAPGPDLALEKGATVIANVAGDSLSTPPEPEEAVKKKKSEALNIRGVLLHVMGDALGSVIVVITAIIFYVRPLNNGEQCNWQCYIDPSLTIVMVIIILSSAFPLIKETASILLQMVPPGVDMEELMNKLSTVPGISSLHEVHVWELVSGKIIATLHIKHQEDKACQDTSAKVRQIFHNAGIHSVTIQFESKDSWKSSEHGDFLQVCSSPCVSQACVEKQCCPPRALPLAHVNSCAEQNGDLAWESYPSRRDSTDVAITVSGDGCLVRNGAQALPKAPEDQHYENSTYF</sequence>
<dbReference type="GO" id="GO:0006882">
    <property type="term" value="P:intracellular zinc ion homeostasis"/>
    <property type="evidence" value="ECO:0007669"/>
    <property type="project" value="Ensembl"/>
</dbReference>
<evidence type="ECO:0000256" key="9">
    <source>
        <dbReference type="SAM" id="MobiDB-lite"/>
    </source>
</evidence>
<accession>H0V176</accession>
<dbReference type="HOGENOM" id="CLU_013430_4_3_1"/>
<evidence type="ECO:0000256" key="7">
    <source>
        <dbReference type="ARBA" id="ARBA00022989"/>
    </source>
</evidence>
<dbReference type="GeneTree" id="ENSGT00940000159967"/>
<feature type="transmembrane region" description="Helical" evidence="10">
    <location>
        <begin position="226"/>
        <end position="248"/>
    </location>
</feature>
<gene>
    <name evidence="13" type="primary">SLC30A10</name>
</gene>
<comment type="similarity">
    <text evidence="2">Belongs to the cation diffusion facilitator (CDF) transporter (TC 2.A.4) family. SLC30A subfamily.</text>
</comment>
<reference evidence="14" key="1">
    <citation type="journal article" date="2011" name="Nature">
        <title>A high-resolution map of human evolutionary constraint using 29 mammals.</title>
        <authorList>
            <person name="Lindblad-Toh K."/>
            <person name="Garber M."/>
            <person name="Zuk O."/>
            <person name="Lin M.F."/>
            <person name="Parker B.J."/>
            <person name="Washietl S."/>
            <person name="Kheradpour P."/>
            <person name="Ernst J."/>
            <person name="Jordan G."/>
            <person name="Mauceli E."/>
            <person name="Ward L.D."/>
            <person name="Lowe C.B."/>
            <person name="Holloway A.K."/>
            <person name="Clamp M."/>
            <person name="Gnerre S."/>
            <person name="Alfoldi J."/>
            <person name="Beal K."/>
            <person name="Chang J."/>
            <person name="Clawson H."/>
            <person name="Cuff J."/>
            <person name="Di Palma F."/>
            <person name="Fitzgerald S."/>
            <person name="Flicek P."/>
            <person name="Guttman M."/>
            <person name="Hubisz M.J."/>
            <person name="Jaffe D.B."/>
            <person name="Jungreis I."/>
            <person name="Kent W.J."/>
            <person name="Kostka D."/>
            <person name="Lara M."/>
            <person name="Martins A.L."/>
            <person name="Massingham T."/>
            <person name="Moltke I."/>
            <person name="Raney B.J."/>
            <person name="Rasmussen M.D."/>
            <person name="Robinson J."/>
            <person name="Stark A."/>
            <person name="Vilella A.J."/>
            <person name="Wen J."/>
            <person name="Xie X."/>
            <person name="Zody M.C."/>
            <person name="Baldwin J."/>
            <person name="Bloom T."/>
            <person name="Chin C.W."/>
            <person name="Heiman D."/>
            <person name="Nicol R."/>
            <person name="Nusbaum C."/>
            <person name="Young S."/>
            <person name="Wilkinson J."/>
            <person name="Worley K.C."/>
            <person name="Kovar C.L."/>
            <person name="Muzny D.M."/>
            <person name="Gibbs R.A."/>
            <person name="Cree A."/>
            <person name="Dihn H.H."/>
            <person name="Fowler G."/>
            <person name="Jhangiani S."/>
            <person name="Joshi V."/>
            <person name="Lee S."/>
            <person name="Lewis L.R."/>
            <person name="Nazareth L.V."/>
            <person name="Okwuonu G."/>
            <person name="Santibanez J."/>
            <person name="Warren W.C."/>
            <person name="Mardis E.R."/>
            <person name="Weinstock G.M."/>
            <person name="Wilson R.K."/>
            <person name="Delehaunty K."/>
            <person name="Dooling D."/>
            <person name="Fronik C."/>
            <person name="Fulton L."/>
            <person name="Fulton B."/>
            <person name="Graves T."/>
            <person name="Minx P."/>
            <person name="Sodergren E."/>
            <person name="Birney E."/>
            <person name="Margulies E.H."/>
            <person name="Herrero J."/>
            <person name="Green E.D."/>
            <person name="Haussler D."/>
            <person name="Siepel A."/>
            <person name="Goldman N."/>
            <person name="Pollard K.S."/>
            <person name="Pedersen J.S."/>
            <person name="Lander E.S."/>
            <person name="Kellis M."/>
        </authorList>
    </citation>
    <scope>NUCLEOTIDE SEQUENCE [LARGE SCALE GENOMIC DNA]</scope>
    <source>
        <strain evidence="14">2N</strain>
    </source>
</reference>
<dbReference type="PANTHER" id="PTHR45820:SF3">
    <property type="entry name" value="CALCIUM_MANGANESE ANTIPORTER SLC30A10"/>
    <property type="match status" value="1"/>
</dbReference>
<feature type="transmembrane region" description="Helical" evidence="10">
    <location>
        <begin position="12"/>
        <end position="32"/>
    </location>
</feature>
<dbReference type="GO" id="GO:0055038">
    <property type="term" value="C:recycling endosome membrane"/>
    <property type="evidence" value="ECO:0007669"/>
    <property type="project" value="Ensembl"/>
</dbReference>
<feature type="transmembrane region" description="Helical" evidence="10">
    <location>
        <begin position="82"/>
        <end position="102"/>
    </location>
</feature>
<keyword evidence="4 10" id="KW-0812">Transmembrane</keyword>
<dbReference type="InterPro" id="IPR002524">
    <property type="entry name" value="Cation_efflux"/>
</dbReference>
<dbReference type="GO" id="GO:0070374">
    <property type="term" value="P:positive regulation of ERK1 and ERK2 cascade"/>
    <property type="evidence" value="ECO:0007669"/>
    <property type="project" value="Ensembl"/>
</dbReference>
<dbReference type="Proteomes" id="UP000005447">
    <property type="component" value="Unassembled WGS sequence"/>
</dbReference>
<dbReference type="OrthoDB" id="9629858at2759"/>
<dbReference type="InterPro" id="IPR058533">
    <property type="entry name" value="Cation_efflux_TM"/>
</dbReference>
<dbReference type="EMBL" id="AAKN02018928">
    <property type="status" value="NOT_ANNOTATED_CDS"/>
    <property type="molecule type" value="Genomic_DNA"/>
</dbReference>
<dbReference type="Ensembl" id="ENSCPOT00000003628.3">
    <property type="protein sequence ID" value="ENSCPOP00000003236.3"/>
    <property type="gene ID" value="ENSCPOG00000003584.4"/>
</dbReference>
<feature type="region of interest" description="Disordered" evidence="9">
    <location>
        <begin position="152"/>
        <end position="183"/>
    </location>
</feature>
<dbReference type="GO" id="GO:0140048">
    <property type="term" value="P:manganese ion export across plasma membrane"/>
    <property type="evidence" value="ECO:0007669"/>
    <property type="project" value="Ensembl"/>
</dbReference>
<evidence type="ECO:0000256" key="8">
    <source>
        <dbReference type="ARBA" id="ARBA00023136"/>
    </source>
</evidence>
<evidence type="ECO:0000256" key="2">
    <source>
        <dbReference type="ARBA" id="ARBA00008873"/>
    </source>
</evidence>
<dbReference type="GO" id="GO:0005886">
    <property type="term" value="C:plasma membrane"/>
    <property type="evidence" value="ECO:0007669"/>
    <property type="project" value="Ensembl"/>
</dbReference>
<keyword evidence="6" id="KW-0864">Zinc transport</keyword>
<dbReference type="Pfam" id="PF16916">
    <property type="entry name" value="ZT_dimer"/>
    <property type="match status" value="1"/>
</dbReference>
<keyword evidence="3" id="KW-0813">Transport</keyword>
<dbReference type="GO" id="GO:0007173">
    <property type="term" value="P:epidermal growth factor receptor signaling pathway"/>
    <property type="evidence" value="ECO:0007669"/>
    <property type="project" value="Ensembl"/>
</dbReference>
<evidence type="ECO:0000313" key="14">
    <source>
        <dbReference type="Proteomes" id="UP000005447"/>
    </source>
</evidence>
<dbReference type="InterPro" id="IPR027469">
    <property type="entry name" value="Cation_efflux_TMD_sf"/>
</dbReference>
<keyword evidence="7 10" id="KW-1133">Transmembrane helix</keyword>
<dbReference type="GeneID" id="100716388"/>
<dbReference type="OMA" id="FQDCASW"/>
<reference evidence="13" key="3">
    <citation type="submission" date="2025-09" db="UniProtKB">
        <authorList>
            <consortium name="Ensembl"/>
        </authorList>
    </citation>
    <scope>IDENTIFICATION</scope>
    <source>
        <strain evidence="13">2N</strain>
    </source>
</reference>
<dbReference type="Bgee" id="ENSCPOG00000003584">
    <property type="expression patterns" value="Expressed in liver and 3 other cell types or tissues"/>
</dbReference>
<feature type="transmembrane region" description="Helical" evidence="10">
    <location>
        <begin position="268"/>
        <end position="284"/>
    </location>
</feature>
<evidence type="ECO:0000256" key="1">
    <source>
        <dbReference type="ARBA" id="ARBA00004141"/>
    </source>
</evidence>
<feature type="transmembrane region" description="Helical" evidence="10">
    <location>
        <begin position="114"/>
        <end position="134"/>
    </location>
</feature>
<evidence type="ECO:0000256" key="3">
    <source>
        <dbReference type="ARBA" id="ARBA00022448"/>
    </source>
</evidence>
<dbReference type="Gene3D" id="1.20.1510.10">
    <property type="entry name" value="Cation efflux protein transmembrane domain"/>
    <property type="match status" value="1"/>
</dbReference>
<evidence type="ECO:0000259" key="12">
    <source>
        <dbReference type="Pfam" id="PF16916"/>
    </source>
</evidence>
<dbReference type="GO" id="GO:0031901">
    <property type="term" value="C:early endosome membrane"/>
    <property type="evidence" value="ECO:0007669"/>
    <property type="project" value="Ensembl"/>
</dbReference>
<keyword evidence="14" id="KW-1185">Reference proteome</keyword>
<dbReference type="GO" id="GO:0140983">
    <property type="term" value="F:calcium:manganese antiporter activity"/>
    <property type="evidence" value="ECO:0007669"/>
    <property type="project" value="Ensembl"/>
</dbReference>
<evidence type="ECO:0000256" key="6">
    <source>
        <dbReference type="ARBA" id="ARBA00022906"/>
    </source>
</evidence>
<dbReference type="GO" id="GO:0005385">
    <property type="term" value="F:zinc ion transmembrane transporter activity"/>
    <property type="evidence" value="ECO:0007669"/>
    <property type="project" value="Ensembl"/>
</dbReference>
<dbReference type="InParanoid" id="H0V176"/>
<dbReference type="STRING" id="10141.ENSCPOP00000003236"/>
<keyword evidence="8 10" id="KW-0472">Membrane</keyword>
<dbReference type="GO" id="GO:0062111">
    <property type="term" value="P:zinc ion import into organelle"/>
    <property type="evidence" value="ECO:0007669"/>
    <property type="project" value="Ensembl"/>
</dbReference>
<keyword evidence="6" id="KW-0406">Ion transport</keyword>
<dbReference type="PANTHER" id="PTHR45820">
    <property type="entry name" value="FI23527P1"/>
    <property type="match status" value="1"/>
</dbReference>
<evidence type="ECO:0000256" key="10">
    <source>
        <dbReference type="SAM" id="Phobius"/>
    </source>
</evidence>